<dbReference type="Proteomes" id="UP000059188">
    <property type="component" value="Unassembled WGS sequence"/>
</dbReference>
<dbReference type="EMBL" id="LN679131">
    <property type="protein sequence ID" value="CEL58555.1"/>
    <property type="molecule type" value="Genomic_DNA"/>
</dbReference>
<gene>
    <name evidence="1" type="ORF">RSOLAG1IB_08630</name>
</gene>
<protein>
    <submittedName>
        <fullName evidence="1">Uncharacterized protein</fullName>
    </submittedName>
</protein>
<dbReference type="OrthoDB" id="3145820at2759"/>
<proteinExistence type="predicted"/>
<sequence>MHITKDKITESSRLIPYAKDHDRLQLALLYIDTEIHQDVLDEFEVLRKEEETIRQKLEELSEAKGAKILEYMNDIHPGKYVDSSGQKNILGTRGQVNQRRESLIEQHGRDRENIFVMEQSAMNDLAAVLERIKKLEDTHSKLYEHIAQRGEILKSIEELYATAFNGDTPGLFLPTSVSYVCNLLIRKPEFPHEDKLELLVEVTEIELKEEQAILDRLSEQDGLIEIQNIANSVECALDDICAIVRDLLATLERQYTTLPVVFTIKELRRLVCRLSNLKAGYVANSYFFFQENTREV</sequence>
<evidence type="ECO:0000313" key="1">
    <source>
        <dbReference type="EMBL" id="CEL58555.1"/>
    </source>
</evidence>
<name>A0A0B7FLM0_THACB</name>
<dbReference type="AlphaFoldDB" id="A0A0B7FLM0"/>
<accession>A0A0B7FLM0</accession>
<keyword evidence="2" id="KW-1185">Reference proteome</keyword>
<evidence type="ECO:0000313" key="2">
    <source>
        <dbReference type="Proteomes" id="UP000059188"/>
    </source>
</evidence>
<reference evidence="1 2" key="1">
    <citation type="submission" date="2014-11" db="EMBL/GenBank/DDBJ databases">
        <authorList>
            <person name="Wibberg Daniel"/>
        </authorList>
    </citation>
    <scope>NUCLEOTIDE SEQUENCE [LARGE SCALE GENOMIC DNA]</scope>
    <source>
        <strain evidence="1">Rhizoctonia solani AG1-IB 7/3/14</strain>
    </source>
</reference>
<organism evidence="1 2">
    <name type="scientific">Thanatephorus cucumeris (strain AG1-IB / isolate 7/3/14)</name>
    <name type="common">Lettuce bottom rot fungus</name>
    <name type="synonym">Rhizoctonia solani</name>
    <dbReference type="NCBI Taxonomy" id="1108050"/>
    <lineage>
        <taxon>Eukaryota</taxon>
        <taxon>Fungi</taxon>
        <taxon>Dikarya</taxon>
        <taxon>Basidiomycota</taxon>
        <taxon>Agaricomycotina</taxon>
        <taxon>Agaricomycetes</taxon>
        <taxon>Cantharellales</taxon>
        <taxon>Ceratobasidiaceae</taxon>
        <taxon>Rhizoctonia</taxon>
        <taxon>Rhizoctonia solani AG-1</taxon>
    </lineage>
</organism>